<organism evidence="4 5">
    <name type="scientific">Cronartium quercuum f. sp. fusiforme G11</name>
    <dbReference type="NCBI Taxonomy" id="708437"/>
    <lineage>
        <taxon>Eukaryota</taxon>
        <taxon>Fungi</taxon>
        <taxon>Dikarya</taxon>
        <taxon>Basidiomycota</taxon>
        <taxon>Pucciniomycotina</taxon>
        <taxon>Pucciniomycetes</taxon>
        <taxon>Pucciniales</taxon>
        <taxon>Coleosporiaceae</taxon>
        <taxon>Cronartium</taxon>
    </lineage>
</organism>
<dbReference type="InterPro" id="IPR013766">
    <property type="entry name" value="Thioredoxin_domain"/>
</dbReference>
<proteinExistence type="predicted"/>
<dbReference type="Pfam" id="PF00085">
    <property type="entry name" value="Thioredoxin"/>
    <property type="match status" value="1"/>
</dbReference>
<accession>A0A9P6N8C8</accession>
<name>A0A9P6N8C8_9BASI</name>
<evidence type="ECO:0000313" key="4">
    <source>
        <dbReference type="EMBL" id="KAG0139637.1"/>
    </source>
</evidence>
<dbReference type="Gene3D" id="3.40.30.10">
    <property type="entry name" value="Glutaredoxin"/>
    <property type="match status" value="1"/>
</dbReference>
<dbReference type="OrthoDB" id="2121326at2759"/>
<protein>
    <recommendedName>
        <fullName evidence="1">Thioredoxin</fullName>
    </recommendedName>
</protein>
<sequence length="112" mass="11896">MPVEVIKNLEEFQKAVGSEGGSGPIAIIDFWAHWCGPCTAISPVFHQLAERETTGKVKFYSVDVDAAPDVAAACKITAMPTFLAFKNGTVIQSMKGANPPSLTKIVQDCIAA</sequence>
<evidence type="ECO:0000256" key="2">
    <source>
        <dbReference type="ARBA" id="ARBA00023157"/>
    </source>
</evidence>
<evidence type="ECO:0000313" key="5">
    <source>
        <dbReference type="Proteomes" id="UP000886653"/>
    </source>
</evidence>
<feature type="domain" description="Thioredoxin" evidence="3">
    <location>
        <begin position="1"/>
        <end position="111"/>
    </location>
</feature>
<dbReference type="InterPro" id="IPR017937">
    <property type="entry name" value="Thioredoxin_CS"/>
</dbReference>
<dbReference type="Proteomes" id="UP000886653">
    <property type="component" value="Unassembled WGS sequence"/>
</dbReference>
<keyword evidence="2" id="KW-1015">Disulfide bond</keyword>
<dbReference type="FunFam" id="3.40.30.10:FF:000245">
    <property type="entry name" value="Thioredoxin"/>
    <property type="match status" value="1"/>
</dbReference>
<evidence type="ECO:0000256" key="1">
    <source>
        <dbReference type="ARBA" id="ARBA00020570"/>
    </source>
</evidence>
<dbReference type="PROSITE" id="PS00194">
    <property type="entry name" value="THIOREDOXIN_1"/>
    <property type="match status" value="1"/>
</dbReference>
<evidence type="ECO:0000259" key="3">
    <source>
        <dbReference type="PROSITE" id="PS51352"/>
    </source>
</evidence>
<dbReference type="PROSITE" id="PS51352">
    <property type="entry name" value="THIOREDOXIN_2"/>
    <property type="match status" value="1"/>
</dbReference>
<dbReference type="PRINTS" id="PR00421">
    <property type="entry name" value="THIOREDOXIN"/>
</dbReference>
<keyword evidence="5" id="KW-1185">Reference proteome</keyword>
<reference evidence="4" key="1">
    <citation type="submission" date="2013-11" db="EMBL/GenBank/DDBJ databases">
        <title>Genome sequence of the fusiform rust pathogen reveals effectors for host alternation and coevolution with pine.</title>
        <authorList>
            <consortium name="DOE Joint Genome Institute"/>
            <person name="Smith K."/>
            <person name="Pendleton A."/>
            <person name="Kubisiak T."/>
            <person name="Anderson C."/>
            <person name="Salamov A."/>
            <person name="Aerts A."/>
            <person name="Riley R."/>
            <person name="Clum A."/>
            <person name="Lindquist E."/>
            <person name="Ence D."/>
            <person name="Campbell M."/>
            <person name="Kronenberg Z."/>
            <person name="Feau N."/>
            <person name="Dhillon B."/>
            <person name="Hamelin R."/>
            <person name="Burleigh J."/>
            <person name="Smith J."/>
            <person name="Yandell M."/>
            <person name="Nelson C."/>
            <person name="Grigoriev I."/>
            <person name="Davis J."/>
        </authorList>
    </citation>
    <scope>NUCLEOTIDE SEQUENCE</scope>
    <source>
        <strain evidence="4">G11</strain>
    </source>
</reference>
<dbReference type="EMBL" id="MU167548">
    <property type="protein sequence ID" value="KAG0139637.1"/>
    <property type="molecule type" value="Genomic_DNA"/>
</dbReference>
<dbReference type="CDD" id="cd02947">
    <property type="entry name" value="TRX_family"/>
    <property type="match status" value="1"/>
</dbReference>
<dbReference type="PANTHER" id="PTHR46115">
    <property type="entry name" value="THIOREDOXIN-LIKE PROTEIN 1"/>
    <property type="match status" value="1"/>
</dbReference>
<dbReference type="AlphaFoldDB" id="A0A9P6N8C8"/>
<dbReference type="InterPro" id="IPR036249">
    <property type="entry name" value="Thioredoxin-like_sf"/>
</dbReference>
<dbReference type="SUPFAM" id="SSF52833">
    <property type="entry name" value="Thioredoxin-like"/>
    <property type="match status" value="1"/>
</dbReference>
<gene>
    <name evidence="4" type="ORF">CROQUDRAFT_137068</name>
</gene>
<comment type="caution">
    <text evidence="4">The sequence shown here is derived from an EMBL/GenBank/DDBJ whole genome shotgun (WGS) entry which is preliminary data.</text>
</comment>